<keyword evidence="5" id="KW-1185">Reference proteome</keyword>
<dbReference type="SUPFAM" id="SSF51735">
    <property type="entry name" value="NAD(P)-binding Rossmann-fold domains"/>
    <property type="match status" value="1"/>
</dbReference>
<dbReference type="PANTHER" id="PTHR42901:SF1">
    <property type="entry name" value="ALCOHOL DEHYDROGENASE"/>
    <property type="match status" value="1"/>
</dbReference>
<dbReference type="Gene3D" id="3.40.50.720">
    <property type="entry name" value="NAD(P)-binding Rossmann-like Domain"/>
    <property type="match status" value="1"/>
</dbReference>
<comment type="similarity">
    <text evidence="1 3">Belongs to the short-chain dehydrogenases/reductases (SDR) family.</text>
</comment>
<dbReference type="Proteomes" id="UP000831495">
    <property type="component" value="Chromosome"/>
</dbReference>
<dbReference type="InterPro" id="IPR002347">
    <property type="entry name" value="SDR_fam"/>
</dbReference>
<sequence>MNKYVMITGASSGIGLATAKKMVSRGKNLILVARRKDKLLNLKDELKSSYPEIDAVIKTFDLTKTDAINSFWESLSNYDIETLINNAGMGMYSLIKDQNDERTQSLLKLDVEALALLTTLFVKDYWNVEGTQVINISSAGGYEIVPNAITYCASKFFVSAFTEGLALELKETGAKMRAKVLAPAATKTEFGKVANNVEDYDYDQAFPQYHTAEQVASFLMDLYDHDSILGFINRDNFEFEKKNNYFENAYGKGTNQTLK</sequence>
<evidence type="ECO:0000256" key="2">
    <source>
        <dbReference type="ARBA" id="ARBA00023002"/>
    </source>
</evidence>
<dbReference type="PROSITE" id="PS00061">
    <property type="entry name" value="ADH_SHORT"/>
    <property type="match status" value="1"/>
</dbReference>
<name>A0ABY4P871_9LACO</name>
<evidence type="ECO:0000313" key="5">
    <source>
        <dbReference type="Proteomes" id="UP000831495"/>
    </source>
</evidence>
<dbReference type="PRINTS" id="PR00081">
    <property type="entry name" value="GDHRDH"/>
</dbReference>
<gene>
    <name evidence="4" type="ORF">MOO45_06905</name>
</gene>
<dbReference type="PRINTS" id="PR00080">
    <property type="entry name" value="SDRFAMILY"/>
</dbReference>
<accession>A0ABY4P871</accession>
<protein>
    <submittedName>
        <fullName evidence="4">SDR family NAD(P)-dependent oxidoreductase</fullName>
    </submittedName>
</protein>
<evidence type="ECO:0000313" key="4">
    <source>
        <dbReference type="EMBL" id="UQS81913.1"/>
    </source>
</evidence>
<evidence type="ECO:0000256" key="3">
    <source>
        <dbReference type="RuleBase" id="RU000363"/>
    </source>
</evidence>
<dbReference type="InterPro" id="IPR020904">
    <property type="entry name" value="Sc_DH/Rdtase_CS"/>
</dbReference>
<proteinExistence type="inferred from homology"/>
<dbReference type="InterPro" id="IPR036291">
    <property type="entry name" value="NAD(P)-bd_dom_sf"/>
</dbReference>
<dbReference type="Pfam" id="PF00106">
    <property type="entry name" value="adh_short"/>
    <property type="match status" value="1"/>
</dbReference>
<dbReference type="PANTHER" id="PTHR42901">
    <property type="entry name" value="ALCOHOL DEHYDROGENASE"/>
    <property type="match status" value="1"/>
</dbReference>
<dbReference type="RefSeq" id="WP_249514181.1">
    <property type="nucleotide sequence ID" value="NZ_CP093366.1"/>
</dbReference>
<reference evidence="4" key="1">
    <citation type="journal article" date="2022" name="Int. J. Syst. Evol. Microbiol.">
        <title>Apilactobacillus apisilvae sp. nov., Nicolia spurrieriana gen. nov. sp. nov., Bombilactobacillus folatiphilus sp. nov. and Bombilactobacillus thymidiniphilus sp. nov., four new lactic acid bacterial isolates from stingless bees Tetragonula carbonaria and Austroplebeia australis.</title>
        <authorList>
            <person name="Oliphant S.A."/>
            <person name="Watson-Haigh N.S."/>
            <person name="Sumby K.M."/>
            <person name="Gardner J."/>
            <person name="Groom S."/>
            <person name="Jiranek V."/>
        </authorList>
    </citation>
    <scope>NUCLEOTIDE SEQUENCE</scope>
    <source>
        <strain evidence="4">SG4_D2</strain>
    </source>
</reference>
<dbReference type="EMBL" id="CP093366">
    <property type="protein sequence ID" value="UQS81913.1"/>
    <property type="molecule type" value="Genomic_DNA"/>
</dbReference>
<organism evidence="4 5">
    <name type="scientific">Bombilactobacillus folatiphilus</name>
    <dbReference type="NCBI Taxonomy" id="2923362"/>
    <lineage>
        <taxon>Bacteria</taxon>
        <taxon>Bacillati</taxon>
        <taxon>Bacillota</taxon>
        <taxon>Bacilli</taxon>
        <taxon>Lactobacillales</taxon>
        <taxon>Lactobacillaceae</taxon>
        <taxon>Bombilactobacillus</taxon>
    </lineage>
</organism>
<evidence type="ECO:0000256" key="1">
    <source>
        <dbReference type="ARBA" id="ARBA00006484"/>
    </source>
</evidence>
<keyword evidence="2" id="KW-0560">Oxidoreductase</keyword>